<evidence type="ECO:0000313" key="1">
    <source>
        <dbReference type="EMBL" id="RRT74370.1"/>
    </source>
</evidence>
<accession>A0A427ADT3</accession>
<evidence type="ECO:0000313" key="2">
    <source>
        <dbReference type="Proteomes" id="UP000287651"/>
    </source>
</evidence>
<dbReference type="EMBL" id="AMZH03002792">
    <property type="protein sequence ID" value="RRT74370.1"/>
    <property type="molecule type" value="Genomic_DNA"/>
</dbReference>
<proteinExistence type="predicted"/>
<dbReference type="AlphaFoldDB" id="A0A427ADT3"/>
<dbReference type="Proteomes" id="UP000287651">
    <property type="component" value="Unassembled WGS sequence"/>
</dbReference>
<gene>
    <name evidence="1" type="ORF">B296_00004931</name>
</gene>
<sequence>MAISVEDVVAGDLVTLSVLGSEEYVSLNVPTSTDAWLETMVAQVADLKGLPPIEEMNQHRGRELEWSH</sequence>
<organism evidence="1 2">
    <name type="scientific">Ensete ventricosum</name>
    <name type="common">Abyssinian banana</name>
    <name type="synonym">Musa ensete</name>
    <dbReference type="NCBI Taxonomy" id="4639"/>
    <lineage>
        <taxon>Eukaryota</taxon>
        <taxon>Viridiplantae</taxon>
        <taxon>Streptophyta</taxon>
        <taxon>Embryophyta</taxon>
        <taxon>Tracheophyta</taxon>
        <taxon>Spermatophyta</taxon>
        <taxon>Magnoliopsida</taxon>
        <taxon>Liliopsida</taxon>
        <taxon>Zingiberales</taxon>
        <taxon>Musaceae</taxon>
        <taxon>Ensete</taxon>
    </lineage>
</organism>
<protein>
    <submittedName>
        <fullName evidence="1">Uncharacterized protein</fullName>
    </submittedName>
</protein>
<name>A0A427ADT3_ENSVE</name>
<reference evidence="1 2" key="1">
    <citation type="journal article" date="2014" name="Agronomy (Basel)">
        <title>A Draft Genome Sequence for Ensete ventricosum, the Drought-Tolerant Tree Against Hunger.</title>
        <authorList>
            <person name="Harrison J."/>
            <person name="Moore K.A."/>
            <person name="Paszkiewicz K."/>
            <person name="Jones T."/>
            <person name="Grant M."/>
            <person name="Ambacheew D."/>
            <person name="Muzemil S."/>
            <person name="Studholme D.J."/>
        </authorList>
    </citation>
    <scope>NUCLEOTIDE SEQUENCE [LARGE SCALE GENOMIC DNA]</scope>
</reference>
<comment type="caution">
    <text evidence="1">The sequence shown here is derived from an EMBL/GenBank/DDBJ whole genome shotgun (WGS) entry which is preliminary data.</text>
</comment>